<feature type="compositionally biased region" description="Basic and acidic residues" evidence="1">
    <location>
        <begin position="427"/>
        <end position="440"/>
    </location>
</feature>
<feature type="transmembrane region" description="Helical" evidence="2">
    <location>
        <begin position="171"/>
        <end position="192"/>
    </location>
</feature>
<proteinExistence type="predicted"/>
<feature type="compositionally biased region" description="Polar residues" evidence="1">
    <location>
        <begin position="462"/>
        <end position="476"/>
    </location>
</feature>
<gene>
    <name evidence="4" type="ORF">WJX81_000861</name>
</gene>
<dbReference type="InterPro" id="IPR000073">
    <property type="entry name" value="AB_hydrolase_1"/>
</dbReference>
<dbReference type="InterPro" id="IPR029058">
    <property type="entry name" value="AB_hydrolase_fold"/>
</dbReference>
<evidence type="ECO:0000313" key="5">
    <source>
        <dbReference type="Proteomes" id="UP001445335"/>
    </source>
</evidence>
<dbReference type="PANTHER" id="PTHR43689">
    <property type="entry name" value="HYDROLASE"/>
    <property type="match status" value="1"/>
</dbReference>
<protein>
    <recommendedName>
        <fullName evidence="3">AB hydrolase-1 domain-containing protein</fullName>
    </recommendedName>
</protein>
<dbReference type="AlphaFoldDB" id="A0AAW1RDN1"/>
<feature type="region of interest" description="Disordered" evidence="1">
    <location>
        <begin position="423"/>
        <end position="509"/>
    </location>
</feature>
<keyword evidence="2" id="KW-1133">Transmembrane helix</keyword>
<name>A0AAW1RDN1_9CHLO</name>
<keyword evidence="5" id="KW-1185">Reference proteome</keyword>
<dbReference type="Gene3D" id="3.40.50.1820">
    <property type="entry name" value="alpha/beta hydrolase"/>
    <property type="match status" value="2"/>
</dbReference>
<keyword evidence="2" id="KW-0812">Transmembrane</keyword>
<sequence length="784" mass="82037">MKADVSGLRVNTSFQEPLIGDEERGYVSRRAPNSQAARPGRHIYFTYKFLKDAELRSRLVGAGSWAVRGRAARQGCSEGLSRCCKSLFVLVVVLGSFFRALAACGMAATEAATMVTLYVLLDPNALLLRARGLRYSFCSSLEDVVAFSLARCVSVLLAYGFGAGRKYQRPYLYTAIVFAVIGLPFVAAKLTLLERQRVWPPEAALLLAASATFSVVHVLTARGMVLWARQRYEMGLLGFGYPWERGEAAWLLLGTPWGAAPQGIKEEEDAAAEDEDLPAGALADSESRFLDLGGLAVHYKEALPPGGGAAAGRAVVLIHGFGGGTFSWRLVMAQLAARAGCRVVALDRPGFGLTARPPVSRRRANLYTPRAAAEATLRLCAALRLRRVVLAGHADGATVALLAAALASRGPASPSWRFQSGSALTEAEGHRAGDWGDRAGKQASSSLAGVPAGAEGEEGRSGQASPMSVSPGSTVWPSEARSRPSTSHSTPMRASRSLQGPLAAAAAAAEEGTYPHWRLASHALADEPAAAAAEEEAPLAASGGGAGRDSGIAGNPSGAGASLAAGTEATEWFDPATPPQSPTARDGGEARSGGADAAAGDAAGDLRDMPEVGGLALLHPTTGQDCEGGLSFTRLLGASRLGRRILRPLLRTELGEVSNRRAWAEPGRLTPDIVALYSAPLRVQGWDAALLEVSRAKRPGAAEVAACFQEVERLPSLVLTGAKDRVVTPQRAAALCGRLQDSRFRVLPGCGHLSHEEAPAALLELLAGFAVEAMGPAAEEPRTE</sequence>
<feature type="compositionally biased region" description="Low complexity" evidence="1">
    <location>
        <begin position="592"/>
        <end position="603"/>
    </location>
</feature>
<dbReference type="EMBL" id="JALJOU010000043">
    <property type="protein sequence ID" value="KAK9831933.1"/>
    <property type="molecule type" value="Genomic_DNA"/>
</dbReference>
<keyword evidence="2" id="KW-0472">Membrane</keyword>
<feature type="compositionally biased region" description="Polar residues" evidence="1">
    <location>
        <begin position="483"/>
        <end position="498"/>
    </location>
</feature>
<reference evidence="4 5" key="1">
    <citation type="journal article" date="2024" name="Nat. Commun.">
        <title>Phylogenomics reveals the evolutionary origins of lichenization in chlorophyte algae.</title>
        <authorList>
            <person name="Puginier C."/>
            <person name="Libourel C."/>
            <person name="Otte J."/>
            <person name="Skaloud P."/>
            <person name="Haon M."/>
            <person name="Grisel S."/>
            <person name="Petersen M."/>
            <person name="Berrin J.G."/>
            <person name="Delaux P.M."/>
            <person name="Dal Grande F."/>
            <person name="Keller J."/>
        </authorList>
    </citation>
    <scope>NUCLEOTIDE SEQUENCE [LARGE SCALE GENOMIC DNA]</scope>
    <source>
        <strain evidence="4 5">SAG 245.80</strain>
    </source>
</reference>
<evidence type="ECO:0000313" key="4">
    <source>
        <dbReference type="EMBL" id="KAK9831933.1"/>
    </source>
</evidence>
<feature type="transmembrane region" description="Helical" evidence="2">
    <location>
        <begin position="204"/>
        <end position="227"/>
    </location>
</feature>
<dbReference type="SUPFAM" id="SSF53474">
    <property type="entry name" value="alpha/beta-Hydrolases"/>
    <property type="match status" value="1"/>
</dbReference>
<evidence type="ECO:0000256" key="1">
    <source>
        <dbReference type="SAM" id="MobiDB-lite"/>
    </source>
</evidence>
<dbReference type="PANTHER" id="PTHR43689:SF8">
    <property type="entry name" value="ALPHA_BETA-HYDROLASES SUPERFAMILY PROTEIN"/>
    <property type="match status" value="1"/>
</dbReference>
<comment type="caution">
    <text evidence="4">The sequence shown here is derived from an EMBL/GenBank/DDBJ whole genome shotgun (WGS) entry which is preliminary data.</text>
</comment>
<organism evidence="4 5">
    <name type="scientific">Elliptochloris bilobata</name>
    <dbReference type="NCBI Taxonomy" id="381761"/>
    <lineage>
        <taxon>Eukaryota</taxon>
        <taxon>Viridiplantae</taxon>
        <taxon>Chlorophyta</taxon>
        <taxon>core chlorophytes</taxon>
        <taxon>Trebouxiophyceae</taxon>
        <taxon>Trebouxiophyceae incertae sedis</taxon>
        <taxon>Elliptochloris clade</taxon>
        <taxon>Elliptochloris</taxon>
    </lineage>
</organism>
<feature type="transmembrane region" description="Helical" evidence="2">
    <location>
        <begin position="87"/>
        <end position="120"/>
    </location>
</feature>
<dbReference type="Proteomes" id="UP001445335">
    <property type="component" value="Unassembled WGS sequence"/>
</dbReference>
<evidence type="ECO:0000259" key="3">
    <source>
        <dbReference type="Pfam" id="PF00561"/>
    </source>
</evidence>
<accession>A0AAW1RDN1</accession>
<feature type="domain" description="AB hydrolase-1" evidence="3">
    <location>
        <begin position="314"/>
        <end position="407"/>
    </location>
</feature>
<evidence type="ECO:0000256" key="2">
    <source>
        <dbReference type="SAM" id="Phobius"/>
    </source>
</evidence>
<feature type="region of interest" description="Disordered" evidence="1">
    <location>
        <begin position="528"/>
        <end position="606"/>
    </location>
</feature>
<dbReference type="Pfam" id="PF00561">
    <property type="entry name" value="Abhydrolase_1"/>
    <property type="match status" value="1"/>
</dbReference>